<keyword evidence="3" id="KW-1185">Reference proteome</keyword>
<accession>X6NC71</accession>
<reference evidence="2 3" key="1">
    <citation type="journal article" date="2013" name="Curr. Biol.">
        <title>The Genome of the Foraminiferan Reticulomyxa filosa.</title>
        <authorList>
            <person name="Glockner G."/>
            <person name="Hulsmann N."/>
            <person name="Schleicher M."/>
            <person name="Noegel A.A."/>
            <person name="Eichinger L."/>
            <person name="Gallinger C."/>
            <person name="Pawlowski J."/>
            <person name="Sierra R."/>
            <person name="Euteneuer U."/>
            <person name="Pillet L."/>
            <person name="Moustafa A."/>
            <person name="Platzer M."/>
            <person name="Groth M."/>
            <person name="Szafranski K."/>
            <person name="Schliwa M."/>
        </authorList>
    </citation>
    <scope>NUCLEOTIDE SEQUENCE [LARGE SCALE GENOMIC DNA]</scope>
</reference>
<name>X6NC71_RETFI</name>
<feature type="compositionally biased region" description="Polar residues" evidence="1">
    <location>
        <begin position="145"/>
        <end position="158"/>
    </location>
</feature>
<dbReference type="EMBL" id="ASPP01010380">
    <property type="protein sequence ID" value="ETO22902.1"/>
    <property type="molecule type" value="Genomic_DNA"/>
</dbReference>
<dbReference type="AlphaFoldDB" id="X6NC71"/>
<sequence length="158" mass="17231">MPIEDSVSVLDAIVTAESKHLQVTKRDDVPIEQIIMSASKTGNPVLPTEDSVSVNDSRPDWTELRDNRNTLNYSNIVPAQPQISLDLSAILEVSINDKKFLSNLPVLTDQNSDNVSVHKKGDNSNAHENSDKAPANESSDKAIAIQSTEQNKPNEGTL</sequence>
<dbReference type="Proteomes" id="UP000023152">
    <property type="component" value="Unassembled WGS sequence"/>
</dbReference>
<evidence type="ECO:0000313" key="3">
    <source>
        <dbReference type="Proteomes" id="UP000023152"/>
    </source>
</evidence>
<proteinExistence type="predicted"/>
<evidence type="ECO:0000256" key="1">
    <source>
        <dbReference type="SAM" id="MobiDB-lite"/>
    </source>
</evidence>
<organism evidence="2 3">
    <name type="scientific">Reticulomyxa filosa</name>
    <dbReference type="NCBI Taxonomy" id="46433"/>
    <lineage>
        <taxon>Eukaryota</taxon>
        <taxon>Sar</taxon>
        <taxon>Rhizaria</taxon>
        <taxon>Retaria</taxon>
        <taxon>Foraminifera</taxon>
        <taxon>Monothalamids</taxon>
        <taxon>Reticulomyxidae</taxon>
        <taxon>Reticulomyxa</taxon>
    </lineage>
</organism>
<feature type="region of interest" description="Disordered" evidence="1">
    <location>
        <begin position="110"/>
        <end position="158"/>
    </location>
</feature>
<comment type="caution">
    <text evidence="2">The sequence shown here is derived from an EMBL/GenBank/DDBJ whole genome shotgun (WGS) entry which is preliminary data.</text>
</comment>
<protein>
    <submittedName>
        <fullName evidence="2">Uncharacterized protein</fullName>
    </submittedName>
</protein>
<evidence type="ECO:0000313" key="2">
    <source>
        <dbReference type="EMBL" id="ETO22902.1"/>
    </source>
</evidence>
<gene>
    <name evidence="2" type="ORF">RFI_14290</name>
</gene>